<dbReference type="Proteomes" id="UP001392437">
    <property type="component" value="Unassembled WGS sequence"/>
</dbReference>
<keyword evidence="4" id="KW-0804">Transcription</keyword>
<evidence type="ECO:0008006" key="8">
    <source>
        <dbReference type="Google" id="ProtNLM"/>
    </source>
</evidence>
<comment type="caution">
    <text evidence="6">The sequence shown here is derived from an EMBL/GenBank/DDBJ whole genome shotgun (WGS) entry which is preliminary data.</text>
</comment>
<protein>
    <recommendedName>
        <fullName evidence="8">Zn(2)-C6 fungal-type domain-containing protein</fullName>
    </recommendedName>
</protein>
<keyword evidence="7" id="KW-1185">Reference proteome</keyword>
<gene>
    <name evidence="6" type="ORF">PG999_007315</name>
</gene>
<dbReference type="GO" id="GO:0005634">
    <property type="term" value="C:nucleus"/>
    <property type="evidence" value="ECO:0007669"/>
    <property type="project" value="UniProtKB-SubCell"/>
</dbReference>
<keyword evidence="3" id="KW-0238">DNA-binding</keyword>
<evidence type="ECO:0000256" key="4">
    <source>
        <dbReference type="ARBA" id="ARBA00023163"/>
    </source>
</evidence>
<dbReference type="InterPro" id="IPR051089">
    <property type="entry name" value="prtT"/>
</dbReference>
<proteinExistence type="predicted"/>
<comment type="subcellular location">
    <subcellularLocation>
        <location evidence="1">Nucleus</location>
    </subcellularLocation>
</comment>
<sequence>MEPNTQQTKIQAYGKCKCVNRRDGKGCVRCHRLNKPCVPMDSARKAAAQSNINPVDRIAQLESKLDGLITALCTGSIPPSGASPGVGDMAGTNAAVPANGQSQAFSQPSAGASTTATSMAVAGFTSTLPAQNTPVNTMHQAPATGLVASDLPLDVEECLQTFCHSMLRPFLLLCICAASSKSTDARAVLGERIKQTVADRLVVNSHGIVNIDLLLGLLVFIAWGYDALLKVAPNSLSRFTHQAMLVVFELRLNRQPTDETNMLSISSTHGEPSTIRVNERTHSLEERRAVLGCFYISAVISTYFGQIDALQWTPYMEESLTILGHQKESLIDESFVHQVRLQLISNEMETVRHSTVPPHFYLRALQAKLDGVKKAISPEIQKDSSKSRHGNFPEAPPTEYPAVPFSQFVQIARYIKVVVALSTLQDPTWDTNMVRQTADVLQFVDQVLSNIQTASGGEMRSGVTFLAGAFRVFTAVRAWCASKLVESPALFDPFEPTGTWTGRMFNAFAFEGLDFFT</sequence>
<evidence type="ECO:0000256" key="3">
    <source>
        <dbReference type="ARBA" id="ARBA00023125"/>
    </source>
</evidence>
<dbReference type="GO" id="GO:0000976">
    <property type="term" value="F:transcription cis-regulatory region binding"/>
    <property type="evidence" value="ECO:0007669"/>
    <property type="project" value="TreeGrafter"/>
</dbReference>
<dbReference type="GO" id="GO:0000981">
    <property type="term" value="F:DNA-binding transcription factor activity, RNA polymerase II-specific"/>
    <property type="evidence" value="ECO:0007669"/>
    <property type="project" value="TreeGrafter"/>
</dbReference>
<dbReference type="EMBL" id="JAQQWP010000006">
    <property type="protein sequence ID" value="KAK8115246.1"/>
    <property type="molecule type" value="Genomic_DNA"/>
</dbReference>
<reference evidence="6 7" key="1">
    <citation type="submission" date="2023-01" db="EMBL/GenBank/DDBJ databases">
        <title>Analysis of 21 Apiospora genomes using comparative genomics revels a genus with tremendous synthesis potential of carbohydrate active enzymes and secondary metabolites.</title>
        <authorList>
            <person name="Sorensen T."/>
        </authorList>
    </citation>
    <scope>NUCLEOTIDE SEQUENCE [LARGE SCALE GENOMIC DNA]</scope>
    <source>
        <strain evidence="6 7">CBS 117206</strain>
    </source>
</reference>
<keyword evidence="5" id="KW-0539">Nucleus</keyword>
<dbReference type="CDD" id="cd12148">
    <property type="entry name" value="fungal_TF_MHR"/>
    <property type="match status" value="1"/>
</dbReference>
<organism evidence="6 7">
    <name type="scientific">Apiospora kogelbergensis</name>
    <dbReference type="NCBI Taxonomy" id="1337665"/>
    <lineage>
        <taxon>Eukaryota</taxon>
        <taxon>Fungi</taxon>
        <taxon>Dikarya</taxon>
        <taxon>Ascomycota</taxon>
        <taxon>Pezizomycotina</taxon>
        <taxon>Sordariomycetes</taxon>
        <taxon>Xylariomycetidae</taxon>
        <taxon>Amphisphaeriales</taxon>
        <taxon>Apiosporaceae</taxon>
        <taxon>Apiospora</taxon>
    </lineage>
</organism>
<accession>A0AAW0QXY5</accession>
<evidence type="ECO:0000313" key="6">
    <source>
        <dbReference type="EMBL" id="KAK8115246.1"/>
    </source>
</evidence>
<evidence type="ECO:0000256" key="5">
    <source>
        <dbReference type="ARBA" id="ARBA00023242"/>
    </source>
</evidence>
<evidence type="ECO:0000256" key="2">
    <source>
        <dbReference type="ARBA" id="ARBA00023015"/>
    </source>
</evidence>
<evidence type="ECO:0000313" key="7">
    <source>
        <dbReference type="Proteomes" id="UP001392437"/>
    </source>
</evidence>
<name>A0AAW0QXY5_9PEZI</name>
<dbReference type="PANTHER" id="PTHR31845:SF32">
    <property type="entry name" value="MISCELLANEOUS ZN(II)2CYS6 TRANSCRIPTION FACTOR (EUROFUNG)-RELATED"/>
    <property type="match status" value="1"/>
</dbReference>
<dbReference type="AlphaFoldDB" id="A0AAW0QXY5"/>
<keyword evidence="2" id="KW-0805">Transcription regulation</keyword>
<evidence type="ECO:0000256" key="1">
    <source>
        <dbReference type="ARBA" id="ARBA00004123"/>
    </source>
</evidence>
<dbReference type="PANTHER" id="PTHR31845">
    <property type="entry name" value="FINGER DOMAIN PROTEIN, PUTATIVE-RELATED"/>
    <property type="match status" value="1"/>
</dbReference>